<feature type="transmembrane region" description="Helical" evidence="1">
    <location>
        <begin position="234"/>
        <end position="253"/>
    </location>
</feature>
<feature type="transmembrane region" description="Helical" evidence="1">
    <location>
        <begin position="38"/>
        <end position="54"/>
    </location>
</feature>
<proteinExistence type="predicted"/>
<keyword evidence="1" id="KW-1133">Transmembrane helix</keyword>
<feature type="transmembrane region" description="Helical" evidence="1">
    <location>
        <begin position="61"/>
        <end position="79"/>
    </location>
</feature>
<feature type="transmembrane region" description="Helical" evidence="1">
    <location>
        <begin position="302"/>
        <end position="324"/>
    </location>
</feature>
<name>A0ABW8NL10_9GAMM</name>
<feature type="transmembrane region" description="Helical" evidence="1">
    <location>
        <begin position="124"/>
        <end position="147"/>
    </location>
</feature>
<dbReference type="RefSeq" id="WP_416206588.1">
    <property type="nucleotide sequence ID" value="NZ_JBBKTX010000017.1"/>
</dbReference>
<sequence>MNLFLPPFWPPIAVSGVLLLLTWALTLADTLNLIEATNLATLLAWAFLVIELPRLNRKQRLPILILIAAGFGFALWAWSRGGGFDLLHMMREHLKLVMLLAAVNFIRLATRLYPGGKSSGIRSFGLTLGGMHLFSSVANFSSLVLIGDQIQRHGRISPLSYILLSRGFSLAIFWSPFLSMIPLILEQVPGVQMPQVYPWALTLVVLAMVVTLIEAKLRYGDELATYQGYPLRPASLLLPGILIGTLLISHRLFPNTPMIAIVSAVAVLIPTTLMGWRNGLAGGLDTLKKHITTQLPNGRPEVSLFLAAGFLAAGVKACISSGLISFPFEQTSATVAIITMLAIVIIASLGVHQFALFAIFAGLMHNVTVTPTLMAIAYIMGVSLSMSGSVFSGLNFIVQGQYQVGNREILRHNLPYTLLMLLFTSLMLLAMEAAGIQ</sequence>
<feature type="transmembrane region" description="Helical" evidence="1">
    <location>
        <begin position="375"/>
        <end position="398"/>
    </location>
</feature>
<accession>A0ABW8NL10</accession>
<evidence type="ECO:0000313" key="2">
    <source>
        <dbReference type="EMBL" id="MFK4753562.1"/>
    </source>
</evidence>
<organism evidence="2 3">
    <name type="scientific">Oceanobacter antarcticus</name>
    <dbReference type="NCBI Taxonomy" id="3133425"/>
    <lineage>
        <taxon>Bacteria</taxon>
        <taxon>Pseudomonadati</taxon>
        <taxon>Pseudomonadota</taxon>
        <taxon>Gammaproteobacteria</taxon>
        <taxon>Oceanospirillales</taxon>
        <taxon>Oceanospirillaceae</taxon>
        <taxon>Oceanobacter</taxon>
    </lineage>
</organism>
<dbReference type="EMBL" id="JBBKTX010000017">
    <property type="protein sequence ID" value="MFK4753562.1"/>
    <property type="molecule type" value="Genomic_DNA"/>
</dbReference>
<feature type="transmembrane region" description="Helical" evidence="1">
    <location>
        <begin position="336"/>
        <end position="363"/>
    </location>
</feature>
<gene>
    <name evidence="2" type="ORF">WG929_14190</name>
</gene>
<evidence type="ECO:0000256" key="1">
    <source>
        <dbReference type="SAM" id="Phobius"/>
    </source>
</evidence>
<keyword evidence="1" id="KW-0472">Membrane</keyword>
<comment type="caution">
    <text evidence="2">The sequence shown here is derived from an EMBL/GenBank/DDBJ whole genome shotgun (WGS) entry which is preliminary data.</text>
</comment>
<dbReference type="Proteomes" id="UP001620597">
    <property type="component" value="Unassembled WGS sequence"/>
</dbReference>
<feature type="transmembrane region" description="Helical" evidence="1">
    <location>
        <begin position="259"/>
        <end position="281"/>
    </location>
</feature>
<protein>
    <submittedName>
        <fullName evidence="2">Uncharacterized protein</fullName>
    </submittedName>
</protein>
<keyword evidence="3" id="KW-1185">Reference proteome</keyword>
<feature type="transmembrane region" description="Helical" evidence="1">
    <location>
        <begin position="196"/>
        <end position="213"/>
    </location>
</feature>
<keyword evidence="1" id="KW-0812">Transmembrane</keyword>
<reference evidence="2 3" key="1">
    <citation type="submission" date="2024-03" db="EMBL/GenBank/DDBJ databases">
        <title>High-quality draft genome sequence of Oceanobacter sp. wDCs-4.</title>
        <authorList>
            <person name="Dong C."/>
        </authorList>
    </citation>
    <scope>NUCLEOTIDE SEQUENCE [LARGE SCALE GENOMIC DNA]</scope>
    <source>
        <strain evidence="3">wDCs-4</strain>
    </source>
</reference>
<feature type="transmembrane region" description="Helical" evidence="1">
    <location>
        <begin position="418"/>
        <end position="436"/>
    </location>
</feature>
<feature type="transmembrane region" description="Helical" evidence="1">
    <location>
        <begin position="159"/>
        <end position="184"/>
    </location>
</feature>
<evidence type="ECO:0000313" key="3">
    <source>
        <dbReference type="Proteomes" id="UP001620597"/>
    </source>
</evidence>